<protein>
    <submittedName>
        <fullName evidence="4">Uncharacterized protein</fullName>
    </submittedName>
</protein>
<feature type="region of interest" description="Disordered" evidence="1">
    <location>
        <begin position="96"/>
        <end position="122"/>
    </location>
</feature>
<evidence type="ECO:0000256" key="2">
    <source>
        <dbReference type="SAM" id="Phobius"/>
    </source>
</evidence>
<evidence type="ECO:0000313" key="4">
    <source>
        <dbReference type="EMBL" id="CAD9256284.1"/>
    </source>
</evidence>
<feature type="region of interest" description="Disordered" evidence="1">
    <location>
        <begin position="38"/>
        <end position="83"/>
    </location>
</feature>
<keyword evidence="2" id="KW-0472">Membrane</keyword>
<accession>A0A7S1U454</accession>
<proteinExistence type="predicted"/>
<keyword evidence="2" id="KW-1133">Transmembrane helix</keyword>
<dbReference type="EMBL" id="HBGJ01022746">
    <property type="protein sequence ID" value="CAD9256284.1"/>
    <property type="molecule type" value="Transcribed_RNA"/>
</dbReference>
<keyword evidence="2" id="KW-0812">Transmembrane</keyword>
<evidence type="ECO:0000256" key="3">
    <source>
        <dbReference type="SAM" id="SignalP"/>
    </source>
</evidence>
<reference evidence="4" key="1">
    <citation type="submission" date="2021-01" db="EMBL/GenBank/DDBJ databases">
        <authorList>
            <person name="Corre E."/>
            <person name="Pelletier E."/>
            <person name="Niang G."/>
            <person name="Scheremetjew M."/>
            <person name="Finn R."/>
            <person name="Kale V."/>
            <person name="Holt S."/>
            <person name="Cochrane G."/>
            <person name="Meng A."/>
            <person name="Brown T."/>
            <person name="Cohen L."/>
        </authorList>
    </citation>
    <scope>NUCLEOTIDE SEQUENCE</scope>
    <source>
        <strain evidence="4">CCMP2877</strain>
    </source>
</reference>
<feature type="signal peptide" evidence="3">
    <location>
        <begin position="1"/>
        <end position="22"/>
    </location>
</feature>
<organism evidence="4">
    <name type="scientific">Phaeomonas parva</name>
    <dbReference type="NCBI Taxonomy" id="124430"/>
    <lineage>
        <taxon>Eukaryota</taxon>
        <taxon>Sar</taxon>
        <taxon>Stramenopiles</taxon>
        <taxon>Ochrophyta</taxon>
        <taxon>Pinguiophyceae</taxon>
        <taxon>Pinguiochrysidales</taxon>
        <taxon>Pinguiochrysidaceae</taxon>
        <taxon>Phaeomonas</taxon>
    </lineage>
</organism>
<feature type="chain" id="PRO_5030926353" evidence="3">
    <location>
        <begin position="23"/>
        <end position="430"/>
    </location>
</feature>
<feature type="transmembrane region" description="Helical" evidence="2">
    <location>
        <begin position="375"/>
        <end position="401"/>
    </location>
</feature>
<keyword evidence="3" id="KW-0732">Signal</keyword>
<dbReference type="AlphaFoldDB" id="A0A7S1U454"/>
<feature type="compositionally biased region" description="Basic and acidic residues" evidence="1">
    <location>
        <begin position="39"/>
        <end position="48"/>
    </location>
</feature>
<evidence type="ECO:0000256" key="1">
    <source>
        <dbReference type="SAM" id="MobiDB-lite"/>
    </source>
</evidence>
<sequence length="430" mass="45578">MIYFTLARRVLIAATVLCLVSAEEEEAPAAFPTLAPTVDRPRWGRTDKPTAFPTSDFPTVAPTEAPTPSFLEPDTSGPTAKPAGVPIAVLSPSMEPTDMPHAPLVSYVPTSDPRGGPGDGDGDDTTIIVVVDDDEEYPTSAPTSFPTTMPSMEPTAYFDPATAGPTNQPTFMPTAPPAPPVPLLAVMKFIMKMGKLPILPDDDGSAIDDMEMVVKHVLTALLQVSEGSIAGTLVANPVEDGDDRRKLDIGDDAVLTYEWTYEGTASMTYSEAEDSDLVDPDSDDKSDDLAAAAAEKLQTLQTAVQDGSFETSLKQELEAQVAEAELSGESFAGFRNASEVNATLAVPAEPLLYSETTVESTEDTDSETDDEGEDVAAGFAIGLIAAACVGAGVIMAVNHYARGRRVNRDRMHSGLLDHEMMERHPGVNTV</sequence>
<gene>
    <name evidence="4" type="ORF">PPAR1163_LOCUS14655</name>
</gene>
<name>A0A7S1U454_9STRA</name>